<accession>A0AAW2R7C6</accession>
<evidence type="ECO:0000313" key="3">
    <source>
        <dbReference type="EMBL" id="KAL0376035.1"/>
    </source>
</evidence>
<dbReference type="EMBL" id="JACGWM010000004">
    <property type="protein sequence ID" value="KAL0376035.1"/>
    <property type="molecule type" value="Genomic_DNA"/>
</dbReference>
<evidence type="ECO:0000256" key="1">
    <source>
        <dbReference type="SAM" id="SignalP"/>
    </source>
</evidence>
<name>A0AAW2R7C6_9LAMI</name>
<dbReference type="Pfam" id="PF00188">
    <property type="entry name" value="CAP"/>
    <property type="match status" value="1"/>
</dbReference>
<sequence length="148" mass="16299">MHKPMSLALFFFAIATILQYPSCHAQNSPQDYLPNAARAQVGVGPIAWDEKVAAFARNYVNQRVGDCNLVHSTNRPYGEKPCQGARRVHRPGSGGFVGRGEALLRPLVEFLCWRRVSALHTGGVAQLGTGRLCEGSMQQRVVVHFLQL</sequence>
<dbReference type="InterPro" id="IPR035940">
    <property type="entry name" value="CAP_sf"/>
</dbReference>
<dbReference type="AlphaFoldDB" id="A0AAW2R7C6"/>
<organism evidence="3">
    <name type="scientific">Sesamum calycinum</name>
    <dbReference type="NCBI Taxonomy" id="2727403"/>
    <lineage>
        <taxon>Eukaryota</taxon>
        <taxon>Viridiplantae</taxon>
        <taxon>Streptophyta</taxon>
        <taxon>Embryophyta</taxon>
        <taxon>Tracheophyta</taxon>
        <taxon>Spermatophyta</taxon>
        <taxon>Magnoliopsida</taxon>
        <taxon>eudicotyledons</taxon>
        <taxon>Gunneridae</taxon>
        <taxon>Pentapetalae</taxon>
        <taxon>asterids</taxon>
        <taxon>lamiids</taxon>
        <taxon>Lamiales</taxon>
        <taxon>Pedaliaceae</taxon>
        <taxon>Sesamum</taxon>
    </lineage>
</organism>
<dbReference type="SUPFAM" id="SSF55797">
    <property type="entry name" value="PR-1-like"/>
    <property type="match status" value="1"/>
</dbReference>
<protein>
    <submittedName>
        <fullName evidence="3">Basic form of pathogenesis-related protein 1</fullName>
    </submittedName>
</protein>
<feature type="domain" description="SCP" evidence="2">
    <location>
        <begin position="35"/>
        <end position="90"/>
    </location>
</feature>
<reference evidence="3" key="2">
    <citation type="journal article" date="2024" name="Plant">
        <title>Genomic evolution and insights into agronomic trait innovations of Sesamum species.</title>
        <authorList>
            <person name="Miao H."/>
            <person name="Wang L."/>
            <person name="Qu L."/>
            <person name="Liu H."/>
            <person name="Sun Y."/>
            <person name="Le M."/>
            <person name="Wang Q."/>
            <person name="Wei S."/>
            <person name="Zheng Y."/>
            <person name="Lin W."/>
            <person name="Duan Y."/>
            <person name="Cao H."/>
            <person name="Xiong S."/>
            <person name="Wang X."/>
            <person name="Wei L."/>
            <person name="Li C."/>
            <person name="Ma Q."/>
            <person name="Ju M."/>
            <person name="Zhao R."/>
            <person name="Li G."/>
            <person name="Mu C."/>
            <person name="Tian Q."/>
            <person name="Mei H."/>
            <person name="Zhang T."/>
            <person name="Gao T."/>
            <person name="Zhang H."/>
        </authorList>
    </citation>
    <scope>NUCLEOTIDE SEQUENCE</scope>
    <source>
        <strain evidence="3">KEN8</strain>
    </source>
</reference>
<reference evidence="3" key="1">
    <citation type="submission" date="2020-06" db="EMBL/GenBank/DDBJ databases">
        <authorList>
            <person name="Li T."/>
            <person name="Hu X."/>
            <person name="Zhang T."/>
            <person name="Song X."/>
            <person name="Zhang H."/>
            <person name="Dai N."/>
            <person name="Sheng W."/>
            <person name="Hou X."/>
            <person name="Wei L."/>
        </authorList>
    </citation>
    <scope>NUCLEOTIDE SEQUENCE</scope>
    <source>
        <strain evidence="3">KEN8</strain>
        <tissue evidence="3">Leaf</tissue>
    </source>
</reference>
<keyword evidence="1" id="KW-0732">Signal</keyword>
<evidence type="ECO:0000259" key="2">
    <source>
        <dbReference type="Pfam" id="PF00188"/>
    </source>
</evidence>
<dbReference type="Gene3D" id="3.40.33.10">
    <property type="entry name" value="CAP"/>
    <property type="match status" value="1"/>
</dbReference>
<dbReference type="InterPro" id="IPR014044">
    <property type="entry name" value="CAP_dom"/>
</dbReference>
<feature type="chain" id="PRO_5043777795" evidence="1">
    <location>
        <begin position="26"/>
        <end position="148"/>
    </location>
</feature>
<feature type="signal peptide" evidence="1">
    <location>
        <begin position="1"/>
        <end position="25"/>
    </location>
</feature>
<gene>
    <name evidence="3" type="ORF">Scaly_0721100</name>
</gene>
<comment type="caution">
    <text evidence="3">The sequence shown here is derived from an EMBL/GenBank/DDBJ whole genome shotgun (WGS) entry which is preliminary data.</text>
</comment>
<proteinExistence type="predicted"/>